<evidence type="ECO:0000256" key="2">
    <source>
        <dbReference type="ARBA" id="ARBA00022679"/>
    </source>
</evidence>
<dbReference type="PROSITE" id="PS50011">
    <property type="entry name" value="PROTEIN_KINASE_DOM"/>
    <property type="match status" value="1"/>
</dbReference>
<dbReference type="InterPro" id="IPR000719">
    <property type="entry name" value="Prot_kinase_dom"/>
</dbReference>
<dbReference type="PROSITE" id="PS00107">
    <property type="entry name" value="PROTEIN_KINASE_ATP"/>
    <property type="match status" value="1"/>
</dbReference>
<proteinExistence type="predicted"/>
<feature type="compositionally biased region" description="Polar residues" evidence="7">
    <location>
        <begin position="770"/>
        <end position="795"/>
    </location>
</feature>
<dbReference type="SUPFAM" id="SSF56112">
    <property type="entry name" value="Protein kinase-like (PK-like)"/>
    <property type="match status" value="1"/>
</dbReference>
<dbReference type="InterPro" id="IPR011009">
    <property type="entry name" value="Kinase-like_dom_sf"/>
</dbReference>
<evidence type="ECO:0000256" key="1">
    <source>
        <dbReference type="ARBA" id="ARBA00022527"/>
    </source>
</evidence>
<reference evidence="9 10" key="1">
    <citation type="submission" date="2015-03" db="EMBL/GenBank/DDBJ databases">
        <title>Draft genome of the nematode, Opisthorchis viverrini.</title>
        <authorList>
            <person name="Mitreva M."/>
        </authorList>
    </citation>
    <scope>NUCLEOTIDE SEQUENCE [LARGE SCALE GENOMIC DNA]</scope>
    <source>
        <strain evidence="9">Khon Kaen</strain>
    </source>
</reference>
<dbReference type="SMART" id="SM00220">
    <property type="entry name" value="S_TKc"/>
    <property type="match status" value="1"/>
</dbReference>
<keyword evidence="10" id="KW-1185">Reference proteome</keyword>
<keyword evidence="3 6" id="KW-0547">Nucleotide-binding</keyword>
<dbReference type="EMBL" id="KV893582">
    <property type="protein sequence ID" value="OON19107.1"/>
    <property type="molecule type" value="Genomic_DNA"/>
</dbReference>
<evidence type="ECO:0000256" key="3">
    <source>
        <dbReference type="ARBA" id="ARBA00022741"/>
    </source>
</evidence>
<feature type="non-terminal residue" evidence="9">
    <location>
        <position position="817"/>
    </location>
</feature>
<feature type="compositionally biased region" description="Basic and acidic residues" evidence="7">
    <location>
        <begin position="796"/>
        <end position="805"/>
    </location>
</feature>
<feature type="non-terminal residue" evidence="9">
    <location>
        <position position="1"/>
    </location>
</feature>
<keyword evidence="1" id="KW-0723">Serine/threonine-protein kinase</keyword>
<name>A0A1S8WXC6_OPIVI</name>
<gene>
    <name evidence="9" type="ORF">X801_05028</name>
</gene>
<keyword evidence="4 9" id="KW-0418">Kinase</keyword>
<feature type="region of interest" description="Disordered" evidence="7">
    <location>
        <begin position="693"/>
        <end position="723"/>
    </location>
</feature>
<evidence type="ECO:0000256" key="7">
    <source>
        <dbReference type="SAM" id="MobiDB-lite"/>
    </source>
</evidence>
<dbReference type="Proteomes" id="UP000243686">
    <property type="component" value="Unassembled WGS sequence"/>
</dbReference>
<feature type="domain" description="Protein kinase" evidence="8">
    <location>
        <begin position="428"/>
        <end position="685"/>
    </location>
</feature>
<feature type="compositionally biased region" description="Polar residues" evidence="7">
    <location>
        <begin position="220"/>
        <end position="232"/>
    </location>
</feature>
<evidence type="ECO:0000256" key="6">
    <source>
        <dbReference type="PROSITE-ProRule" id="PRU10141"/>
    </source>
</evidence>
<keyword evidence="2" id="KW-0808">Transferase</keyword>
<sequence length="817" mass="91131">DPPLGELLKAVTYSKNEHIIKLPETVGGRPPGHVAGEGQRDSGFVDAGATPEGDELATFPRSKHGEERFPQMMDRIPGDDIRTGQPPSLEYKERRSKGRNIDFLSSTKCAPSVPLHGSEKFRPIYAHSTSPAASRRNLPSLHANQMGVRISSTSQVAFRAINLESARNHSPAFQSIKNSTERNAPFCLSGQRAGNKLQHSATPIRPIIDRVFRHERSRPSLRTSPHASSELSAQIGEKPFLRGIKRRSRPNGKKTLGNPSNEEVCASKKGHEIDEKLNNALVSTENAQENTEGICTHQPHIENLSGSNQIGMKIYHEEVLENQQDEVGRRGTDLQANNFARGDTVPDVYETHLVIQKSVDVVEKYGAIYKNGKFKDKNATAAHEASKHVEPITQHSPQKAAHNAVKLVGLAHLNLKFVPDSENLRNRYHIGRILGDGNFAVVRLVRRRDTGQKYAMKIIDKAKLRGKEMMLHQEITILHSCSHPNIVRLLEEYETPKEIWLVMELVKDGDLFEGITNSVKYSENVASGIVADIANALFYLHCRYIVHRDLKPENVLIWHQPDGKLRVKLADFGLAVEVRRNLYTVCGTPTYIAPEILSERGYGLEVDLWALGIITYIMLCGFAPFRSPDRRQSQLFESIKRGVFVFLSPYWDEISQGAKDLVNRLLVVTPRKRLTAIETLTHPWVYFEGSSDNLGSSGKLEKSRDEYKKELEKEAQSIRSQKLSTENSNGVLASMLISSTSGSSDNLGSSGKLEKSRDEYKKELEKEAQSIRSQKLSTENSNGVLASMLISSTSGESKRFEKNPKPDNGPSSHLSSK</sequence>
<feature type="compositionally biased region" description="Basic residues" evidence="7">
    <location>
        <begin position="243"/>
        <end position="252"/>
    </location>
</feature>
<dbReference type="AlphaFoldDB" id="A0A1S8WXC6"/>
<dbReference type="InterPro" id="IPR017441">
    <property type="entry name" value="Protein_kinase_ATP_BS"/>
</dbReference>
<feature type="compositionally biased region" description="Low complexity" evidence="7">
    <location>
        <begin position="740"/>
        <end position="751"/>
    </location>
</feature>
<dbReference type="FunFam" id="3.30.200.20:FF:000315">
    <property type="entry name" value="Calcium-dependent protein kinase 3"/>
    <property type="match status" value="1"/>
</dbReference>
<evidence type="ECO:0000256" key="4">
    <source>
        <dbReference type="ARBA" id="ARBA00022777"/>
    </source>
</evidence>
<dbReference type="PANTHER" id="PTHR24347">
    <property type="entry name" value="SERINE/THREONINE-PROTEIN KINASE"/>
    <property type="match status" value="1"/>
</dbReference>
<feature type="binding site" evidence="6">
    <location>
        <position position="457"/>
    </location>
    <ligand>
        <name>ATP</name>
        <dbReference type="ChEBI" id="CHEBI:30616"/>
    </ligand>
</feature>
<feature type="compositionally biased region" description="Basic and acidic residues" evidence="7">
    <location>
        <begin position="752"/>
        <end position="769"/>
    </location>
</feature>
<dbReference type="FunFam" id="1.10.510.10:FF:000571">
    <property type="entry name" value="Maternal embryonic leucine zipper kinase"/>
    <property type="match status" value="1"/>
</dbReference>
<dbReference type="InterPro" id="IPR008271">
    <property type="entry name" value="Ser/Thr_kinase_AS"/>
</dbReference>
<feature type="region of interest" description="Disordered" evidence="7">
    <location>
        <begin position="740"/>
        <end position="817"/>
    </location>
</feature>
<evidence type="ECO:0000313" key="10">
    <source>
        <dbReference type="Proteomes" id="UP000243686"/>
    </source>
</evidence>
<evidence type="ECO:0000313" key="9">
    <source>
        <dbReference type="EMBL" id="OON19107.1"/>
    </source>
</evidence>
<feature type="region of interest" description="Disordered" evidence="7">
    <location>
        <begin position="216"/>
        <end position="270"/>
    </location>
</feature>
<dbReference type="PROSITE" id="PS00108">
    <property type="entry name" value="PROTEIN_KINASE_ST"/>
    <property type="match status" value="1"/>
</dbReference>
<dbReference type="GO" id="GO:0004674">
    <property type="term" value="F:protein serine/threonine kinase activity"/>
    <property type="evidence" value="ECO:0007669"/>
    <property type="project" value="UniProtKB-KW"/>
</dbReference>
<keyword evidence="5 6" id="KW-0067">ATP-binding</keyword>
<evidence type="ECO:0000259" key="8">
    <source>
        <dbReference type="PROSITE" id="PS50011"/>
    </source>
</evidence>
<feature type="compositionally biased region" description="Basic and acidic residues" evidence="7">
    <location>
        <begin position="699"/>
        <end position="716"/>
    </location>
</feature>
<dbReference type="Gene3D" id="1.10.510.10">
    <property type="entry name" value="Transferase(Phosphotransferase) domain 1"/>
    <property type="match status" value="1"/>
</dbReference>
<organism evidence="9 10">
    <name type="scientific">Opisthorchis viverrini</name>
    <name type="common">Southeast Asian liver fluke</name>
    <dbReference type="NCBI Taxonomy" id="6198"/>
    <lineage>
        <taxon>Eukaryota</taxon>
        <taxon>Metazoa</taxon>
        <taxon>Spiralia</taxon>
        <taxon>Lophotrochozoa</taxon>
        <taxon>Platyhelminthes</taxon>
        <taxon>Trematoda</taxon>
        <taxon>Digenea</taxon>
        <taxon>Opisthorchiida</taxon>
        <taxon>Opisthorchiata</taxon>
        <taxon>Opisthorchiidae</taxon>
        <taxon>Opisthorchis</taxon>
    </lineage>
</organism>
<dbReference type="GO" id="GO:0005524">
    <property type="term" value="F:ATP binding"/>
    <property type="evidence" value="ECO:0007669"/>
    <property type="project" value="UniProtKB-UniRule"/>
</dbReference>
<accession>A0A1S8WXC6</accession>
<protein>
    <submittedName>
        <fullName evidence="9">Kinase domain protein</fullName>
    </submittedName>
</protein>
<feature type="region of interest" description="Disordered" evidence="7">
    <location>
        <begin position="23"/>
        <end position="53"/>
    </location>
</feature>
<dbReference type="Pfam" id="PF00069">
    <property type="entry name" value="Pkinase"/>
    <property type="match status" value="1"/>
</dbReference>
<evidence type="ECO:0000256" key="5">
    <source>
        <dbReference type="ARBA" id="ARBA00022840"/>
    </source>
</evidence>